<dbReference type="GO" id="GO:0016836">
    <property type="term" value="F:hydro-lyase activity"/>
    <property type="evidence" value="ECO:0007669"/>
    <property type="project" value="TreeGrafter"/>
</dbReference>
<dbReference type="SUPFAM" id="SSF54826">
    <property type="entry name" value="Enolase N-terminal domain-like"/>
    <property type="match status" value="1"/>
</dbReference>
<evidence type="ECO:0000256" key="1">
    <source>
        <dbReference type="ARBA" id="ARBA00001946"/>
    </source>
</evidence>
<keyword evidence="2" id="KW-0479">Metal-binding</keyword>
<protein>
    <submittedName>
        <fullName evidence="5">Mandelate racemase/muconate lactonizing enzyme family protein</fullName>
    </submittedName>
</protein>
<dbReference type="Gene3D" id="3.20.20.120">
    <property type="entry name" value="Enolase-like C-terminal domain"/>
    <property type="match status" value="1"/>
</dbReference>
<dbReference type="SMART" id="SM00922">
    <property type="entry name" value="MR_MLE"/>
    <property type="match status" value="1"/>
</dbReference>
<dbReference type="PANTHER" id="PTHR13794">
    <property type="entry name" value="ENOLASE SUPERFAMILY, MANDELATE RACEMASE"/>
    <property type="match status" value="1"/>
</dbReference>
<dbReference type="Pfam" id="PF13378">
    <property type="entry name" value="MR_MLE_C"/>
    <property type="match status" value="1"/>
</dbReference>
<evidence type="ECO:0000256" key="3">
    <source>
        <dbReference type="ARBA" id="ARBA00022842"/>
    </source>
</evidence>
<dbReference type="InterPro" id="IPR013342">
    <property type="entry name" value="Mandelate_racemase_C"/>
</dbReference>
<dbReference type="SUPFAM" id="SSF51604">
    <property type="entry name" value="Enolase C-terminal domain-like"/>
    <property type="match status" value="1"/>
</dbReference>
<dbReference type="InterPro" id="IPR046945">
    <property type="entry name" value="RHMD-like"/>
</dbReference>
<dbReference type="SFLD" id="SFLDS00001">
    <property type="entry name" value="Enolase"/>
    <property type="match status" value="1"/>
</dbReference>
<dbReference type="Gene3D" id="3.30.390.10">
    <property type="entry name" value="Enolase-like, N-terminal domain"/>
    <property type="match status" value="1"/>
</dbReference>
<dbReference type="InterPro" id="IPR036849">
    <property type="entry name" value="Enolase-like_C_sf"/>
</dbReference>
<dbReference type="RefSeq" id="WP_211312889.1">
    <property type="nucleotide sequence ID" value="NZ_BAAABL010000092.1"/>
</dbReference>
<dbReference type="InterPro" id="IPR029017">
    <property type="entry name" value="Enolase-like_N"/>
</dbReference>
<comment type="caution">
    <text evidence="5">The sequence shown here is derived from an EMBL/GenBank/DDBJ whole genome shotgun (WGS) entry which is preliminary data.</text>
</comment>
<dbReference type="InterPro" id="IPR013341">
    <property type="entry name" value="Mandelate_racemase_N_dom"/>
</dbReference>
<evidence type="ECO:0000313" key="5">
    <source>
        <dbReference type="EMBL" id="GAA0313027.1"/>
    </source>
</evidence>
<dbReference type="Pfam" id="PF02746">
    <property type="entry name" value="MR_MLE_N"/>
    <property type="match status" value="1"/>
</dbReference>
<name>A0AAV3SBL4_9EURY</name>
<gene>
    <name evidence="5" type="ORF">GCM10009066_27690</name>
</gene>
<comment type="cofactor">
    <cofactor evidence="1">
        <name>Mg(2+)</name>
        <dbReference type="ChEBI" id="CHEBI:18420"/>
    </cofactor>
</comment>
<dbReference type="GO" id="GO:0016052">
    <property type="term" value="P:carbohydrate catabolic process"/>
    <property type="evidence" value="ECO:0007669"/>
    <property type="project" value="TreeGrafter"/>
</dbReference>
<dbReference type="InterPro" id="IPR029065">
    <property type="entry name" value="Enolase_C-like"/>
</dbReference>
<dbReference type="SFLD" id="SFLDG00179">
    <property type="entry name" value="mandelate_racemase"/>
    <property type="match status" value="1"/>
</dbReference>
<reference evidence="5 6" key="1">
    <citation type="journal article" date="2019" name="Int. J. Syst. Evol. Microbiol.">
        <title>The Global Catalogue of Microorganisms (GCM) 10K type strain sequencing project: providing services to taxonomists for standard genome sequencing and annotation.</title>
        <authorList>
            <consortium name="The Broad Institute Genomics Platform"/>
            <consortium name="The Broad Institute Genome Sequencing Center for Infectious Disease"/>
            <person name="Wu L."/>
            <person name="Ma J."/>
        </authorList>
    </citation>
    <scope>NUCLEOTIDE SEQUENCE [LARGE SCALE GENOMIC DNA]</scope>
    <source>
        <strain evidence="5 6">JCM 16330</strain>
    </source>
</reference>
<evidence type="ECO:0000259" key="4">
    <source>
        <dbReference type="SMART" id="SM00922"/>
    </source>
</evidence>
<evidence type="ECO:0000256" key="2">
    <source>
        <dbReference type="ARBA" id="ARBA00022723"/>
    </source>
</evidence>
<proteinExistence type="predicted"/>
<dbReference type="EMBL" id="BAAABL010000092">
    <property type="protein sequence ID" value="GAA0313027.1"/>
    <property type="molecule type" value="Genomic_DNA"/>
</dbReference>
<feature type="domain" description="Mandelate racemase/muconate lactonizing enzyme C-terminal" evidence="4">
    <location>
        <begin position="145"/>
        <end position="241"/>
    </location>
</feature>
<evidence type="ECO:0000313" key="6">
    <source>
        <dbReference type="Proteomes" id="UP001500837"/>
    </source>
</evidence>
<accession>A0AAV3SBL4</accession>
<dbReference type="Proteomes" id="UP001500837">
    <property type="component" value="Unassembled WGS sequence"/>
</dbReference>
<organism evidence="5 6">
    <name type="scientific">Halarchaeum salinum</name>
    <dbReference type="NCBI Taxonomy" id="489912"/>
    <lineage>
        <taxon>Archaea</taxon>
        <taxon>Methanobacteriati</taxon>
        <taxon>Methanobacteriota</taxon>
        <taxon>Stenosarchaea group</taxon>
        <taxon>Halobacteria</taxon>
        <taxon>Halobacteriales</taxon>
        <taxon>Halobacteriaceae</taxon>
    </lineage>
</organism>
<dbReference type="PANTHER" id="PTHR13794:SF58">
    <property type="entry name" value="MITOCHONDRIAL ENOLASE SUPERFAMILY MEMBER 1"/>
    <property type="match status" value="1"/>
</dbReference>
<keyword evidence="6" id="KW-1185">Reference proteome</keyword>
<sequence>MTTVDAVRTGHYRVPAEDAHDDATQSFDALELVVVEVDVGDITGLGFTYTIGEGGAAVHGFVSETLSPLLIGGSAAPRTARERLRAGTTFVGREGVSELAVAAVDIALWDVLGKRRSAPLYELLGGSREPIPAYNTDGGWLQIDQETLVKNASNAADAGFIGVKMKVGRGLAADEVRVRAVRDALPAGTDLFLDGNCGYDISEAKRFANRIDDVDIGWFEEPLEKGDYAGYADLRGAVTVPIAAGENYYNPTQFKQALAAGALDVLQPDVCRVGGITPWLSVADLGDAWGIPVSPHYIEPIHVHLAAAAPAVSRIEHHSTVLTRVLDDPIEPTDGQYVPPTDPGHGVVFDGLDGFHVGGERLR</sequence>
<dbReference type="CDD" id="cd03316">
    <property type="entry name" value="MR_like"/>
    <property type="match status" value="1"/>
</dbReference>
<dbReference type="AlphaFoldDB" id="A0AAV3SBL4"/>
<dbReference type="GO" id="GO:0000287">
    <property type="term" value="F:magnesium ion binding"/>
    <property type="evidence" value="ECO:0007669"/>
    <property type="project" value="TreeGrafter"/>
</dbReference>
<keyword evidence="3" id="KW-0460">Magnesium</keyword>